<proteinExistence type="predicted"/>
<keyword evidence="1" id="KW-0812">Transmembrane</keyword>
<evidence type="ECO:0000313" key="2">
    <source>
        <dbReference type="EMBL" id="QNQ09124.1"/>
    </source>
</evidence>
<feature type="transmembrane region" description="Helical" evidence="1">
    <location>
        <begin position="320"/>
        <end position="337"/>
    </location>
</feature>
<evidence type="ECO:0000313" key="3">
    <source>
        <dbReference type="Proteomes" id="UP000516148"/>
    </source>
</evidence>
<feature type="transmembrane region" description="Helical" evidence="1">
    <location>
        <begin position="124"/>
        <end position="144"/>
    </location>
</feature>
<dbReference type="Proteomes" id="UP000516148">
    <property type="component" value="Chromosome"/>
</dbReference>
<feature type="transmembrane region" description="Helical" evidence="1">
    <location>
        <begin position="174"/>
        <end position="195"/>
    </location>
</feature>
<dbReference type="KEGG" id="spap:H3Z74_20985"/>
<dbReference type="EMBL" id="CP061038">
    <property type="protein sequence ID" value="QNQ09124.1"/>
    <property type="molecule type" value="Genomic_DNA"/>
</dbReference>
<sequence>MLAFSNAVALRRGATVMLVLLLSSLALGLLLPIYTDEVGWRFQLSRYLQDGGVDRFLAETCGANTDATPAFFMMPVRWFSSLLTRFLPDPALIRLSGVGCAILGVFGIRMLIRRATDDVRRRATIDLLCFALLGIGILPLLLVWSRPEQPLWLAILAAMLIAFRRRGNPDALPLAPVAAILLLALLAISYHLKALFYLPLFTLAIILCRQGDRRFLVRGVALALLFALAWLGYRYWSQRFACPDDPVLAAKLAGENASILLLGGGWRGTVAIIPDLLANMLPGDYVELSLPKRLYMSDWLPSDLISADAQRIWKRIGHSAWNVALATGLIALLLTVIRSDRRWKPLLTALALIGCATAWAALQLNKGVYEAALYMPVIVAALALILAAMPGEGRWLAPIAWAIAAVSLISQIALIGLYAPRLWATSGQGGYVAQQPYSLGAYGYAALRRQIVSAGAKCGIGPESPRVLIDDLTYFTYSEGYRPVHRLGLLSVWNGSAGDPMTWMRAHGSSGAVIGCHYLPPAMRARAIATGSFCCVKPN</sequence>
<feature type="transmembrane region" description="Helical" evidence="1">
    <location>
        <begin position="395"/>
        <end position="419"/>
    </location>
</feature>
<keyword evidence="1" id="KW-0472">Membrane</keyword>
<reference evidence="2 3" key="1">
    <citation type="submission" date="2020-09" db="EMBL/GenBank/DDBJ databases">
        <title>Sphingomonas sp., a new species isolated from pork steak.</title>
        <authorList>
            <person name="Heidler von Heilborn D."/>
        </authorList>
    </citation>
    <scope>NUCLEOTIDE SEQUENCE [LARGE SCALE GENOMIC DNA]</scope>
    <source>
        <strain evidence="3">S8-3T</strain>
    </source>
</reference>
<organism evidence="2 3">
    <name type="scientific">Sphingomonas alpina</name>
    <dbReference type="NCBI Taxonomy" id="653931"/>
    <lineage>
        <taxon>Bacteria</taxon>
        <taxon>Pseudomonadati</taxon>
        <taxon>Pseudomonadota</taxon>
        <taxon>Alphaproteobacteria</taxon>
        <taxon>Sphingomonadales</taxon>
        <taxon>Sphingomonadaceae</taxon>
        <taxon>Sphingomonas</taxon>
    </lineage>
</organism>
<feature type="transmembrane region" description="Helical" evidence="1">
    <location>
        <begin position="343"/>
        <end position="362"/>
    </location>
</feature>
<dbReference type="RefSeq" id="WP_187761447.1">
    <property type="nucleotide sequence ID" value="NZ_CP061038.1"/>
</dbReference>
<keyword evidence="1" id="KW-1133">Transmembrane helix</keyword>
<gene>
    <name evidence="2" type="ORF">H3Z74_20985</name>
</gene>
<protein>
    <recommendedName>
        <fullName evidence="4">Glycosyltransferase RgtA/B/C/D-like domain-containing protein</fullName>
    </recommendedName>
</protein>
<feature type="transmembrane region" description="Helical" evidence="1">
    <location>
        <begin position="371"/>
        <end position="389"/>
    </location>
</feature>
<evidence type="ECO:0008006" key="4">
    <source>
        <dbReference type="Google" id="ProtNLM"/>
    </source>
</evidence>
<name>A0A7H0LHH1_9SPHN</name>
<keyword evidence="3" id="KW-1185">Reference proteome</keyword>
<accession>A0A7H0LHH1</accession>
<dbReference type="AlphaFoldDB" id="A0A7H0LHH1"/>
<evidence type="ECO:0000256" key="1">
    <source>
        <dbReference type="SAM" id="Phobius"/>
    </source>
</evidence>
<feature type="transmembrane region" description="Helical" evidence="1">
    <location>
        <begin position="91"/>
        <end position="112"/>
    </location>
</feature>
<feature type="transmembrane region" description="Helical" evidence="1">
    <location>
        <begin position="215"/>
        <end position="233"/>
    </location>
</feature>